<organism evidence="1 2">
    <name type="scientific">Eschrichtius robustus</name>
    <name type="common">California gray whale</name>
    <name type="synonym">Eschrichtius gibbosus</name>
    <dbReference type="NCBI Taxonomy" id="9764"/>
    <lineage>
        <taxon>Eukaryota</taxon>
        <taxon>Metazoa</taxon>
        <taxon>Chordata</taxon>
        <taxon>Craniata</taxon>
        <taxon>Vertebrata</taxon>
        <taxon>Euteleostomi</taxon>
        <taxon>Mammalia</taxon>
        <taxon>Eutheria</taxon>
        <taxon>Laurasiatheria</taxon>
        <taxon>Artiodactyla</taxon>
        <taxon>Whippomorpha</taxon>
        <taxon>Cetacea</taxon>
        <taxon>Mysticeti</taxon>
        <taxon>Eschrichtiidae</taxon>
        <taxon>Eschrichtius</taxon>
    </lineage>
</organism>
<sequence length="80" mass="9079">MSKGGWELKEFKAACLGAHIPSFSPPPPTQHVMILLRSVQRCIALARLLVEQNFPAIAIHCGMPQEERLSQYQQFKDFQL</sequence>
<dbReference type="Gene3D" id="3.40.50.300">
    <property type="entry name" value="P-loop containing nucleotide triphosphate hydrolases"/>
    <property type="match status" value="1"/>
</dbReference>
<comment type="caution">
    <text evidence="1">The sequence shown here is derived from an EMBL/GenBank/DDBJ whole genome shotgun (WGS) entry which is preliminary data.</text>
</comment>
<dbReference type="InterPro" id="IPR027417">
    <property type="entry name" value="P-loop_NTPase"/>
</dbReference>
<gene>
    <name evidence="1" type="ORF">J1605_020112</name>
</gene>
<dbReference type="EMBL" id="JAIQCJ010001151">
    <property type="protein sequence ID" value="KAJ8792053.1"/>
    <property type="molecule type" value="Genomic_DNA"/>
</dbReference>
<dbReference type="SUPFAM" id="SSF52540">
    <property type="entry name" value="P-loop containing nucleoside triphosphate hydrolases"/>
    <property type="match status" value="1"/>
</dbReference>
<evidence type="ECO:0008006" key="3">
    <source>
        <dbReference type="Google" id="ProtNLM"/>
    </source>
</evidence>
<accession>A0AB34HIV4</accession>
<dbReference type="Proteomes" id="UP001159641">
    <property type="component" value="Unassembled WGS sequence"/>
</dbReference>
<keyword evidence="2" id="KW-1185">Reference proteome</keyword>
<evidence type="ECO:0000313" key="1">
    <source>
        <dbReference type="EMBL" id="KAJ8792053.1"/>
    </source>
</evidence>
<evidence type="ECO:0000313" key="2">
    <source>
        <dbReference type="Proteomes" id="UP001159641"/>
    </source>
</evidence>
<name>A0AB34HIV4_ESCRO</name>
<dbReference type="AlphaFoldDB" id="A0AB34HIV4"/>
<reference evidence="1 2" key="1">
    <citation type="submission" date="2022-11" db="EMBL/GenBank/DDBJ databases">
        <title>Whole genome sequence of Eschrichtius robustus ER-17-0199.</title>
        <authorList>
            <person name="Bruniche-Olsen A."/>
            <person name="Black A.N."/>
            <person name="Fields C.J."/>
            <person name="Walden K."/>
            <person name="Dewoody J.A."/>
        </authorList>
    </citation>
    <scope>NUCLEOTIDE SEQUENCE [LARGE SCALE GENOMIC DNA]</scope>
    <source>
        <strain evidence="1">ER-17-0199</strain>
        <tissue evidence="1">Blubber</tissue>
    </source>
</reference>
<proteinExistence type="predicted"/>
<protein>
    <recommendedName>
        <fullName evidence="3">Helicase C-terminal domain-containing protein</fullName>
    </recommendedName>
</protein>